<evidence type="ECO:0000313" key="1">
    <source>
        <dbReference type="EMBL" id="RDH88578.1"/>
    </source>
</evidence>
<evidence type="ECO:0000313" key="2">
    <source>
        <dbReference type="Proteomes" id="UP000254771"/>
    </source>
</evidence>
<organism evidence="1 2">
    <name type="scientific">endosymbiont of Escarpia spicata</name>
    <dbReference type="NCBI Taxonomy" id="2200908"/>
    <lineage>
        <taxon>Bacteria</taxon>
        <taxon>Pseudomonadati</taxon>
        <taxon>Pseudomonadota</taxon>
        <taxon>Gammaproteobacteria</taxon>
        <taxon>sulfur-oxidizing symbionts</taxon>
    </lineage>
</organism>
<dbReference type="Proteomes" id="UP000254771">
    <property type="component" value="Unassembled WGS sequence"/>
</dbReference>
<dbReference type="NCBIfam" id="NF033652">
    <property type="entry name" value="LbtU_sider_porin"/>
    <property type="match status" value="1"/>
</dbReference>
<sequence>MNKKRTIAGLLATMIGAGVPLSTPLADEGEQRQKILNLKHKVKRLEKSHKTVDSSKPTESDWSKNITLSGLVEVEAGYGGGPDGSQSDISLATVELGIDAQVTPWVNAHVLILYEEDGSDSPEIDEGIVTLQNQDISPFSLAVGRMTLPFGNYESAMVSDPLTLEIGEIRETALQAGYHSGGFYSSAFICNGETKTGGSESIDQYGFNLGLVQDEEGAVIGYDIGLSWINNLADSNSLQDAIADPLNLTGKISGYSVHALVSNGPFTVIGEYLAASSAFNSADLTFNGAGAKPVAFNIEANCIFPFTDKEAIFAIAWQGTQEALALALPESRYLATLSVGIYENTVLSFEYAHDEDYAANEGGSGEATDSITAQLAVVF</sequence>
<dbReference type="Gene3D" id="2.40.160.10">
    <property type="entry name" value="Porin"/>
    <property type="match status" value="1"/>
</dbReference>
<proteinExistence type="predicted"/>
<name>A0A370DTL1_9GAMM</name>
<evidence type="ECO:0008006" key="3">
    <source>
        <dbReference type="Google" id="ProtNLM"/>
    </source>
</evidence>
<comment type="caution">
    <text evidence="1">The sequence shown here is derived from an EMBL/GenBank/DDBJ whole genome shotgun (WGS) entry which is preliminary data.</text>
</comment>
<dbReference type="AlphaFoldDB" id="A0A370DTL1"/>
<dbReference type="SUPFAM" id="SSF56935">
    <property type="entry name" value="Porins"/>
    <property type="match status" value="1"/>
</dbReference>
<dbReference type="InterPro" id="IPR023614">
    <property type="entry name" value="Porin_dom_sf"/>
</dbReference>
<gene>
    <name evidence="1" type="ORF">DIZ78_01200</name>
</gene>
<reference evidence="1 2" key="1">
    <citation type="journal article" date="2018" name="ISME J.">
        <title>Endosymbiont genomes yield clues of tubeworm success.</title>
        <authorList>
            <person name="Li Y."/>
            <person name="Liles M.R."/>
            <person name="Halanych K.M."/>
        </authorList>
    </citation>
    <scope>NUCLEOTIDE SEQUENCE [LARGE SCALE GENOMIC DNA]</scope>
    <source>
        <strain evidence="1">A1462</strain>
    </source>
</reference>
<dbReference type="EMBL" id="QFXE01000001">
    <property type="protein sequence ID" value="RDH88578.1"/>
    <property type="molecule type" value="Genomic_DNA"/>
</dbReference>
<accession>A0A370DTL1</accession>
<protein>
    <recommendedName>
        <fullName evidence="3">LbtU family siderophore porin</fullName>
    </recommendedName>
</protein>
<keyword evidence="2" id="KW-1185">Reference proteome</keyword>